<feature type="domain" description="Thioredoxin" evidence="13">
    <location>
        <begin position="8"/>
        <end position="135"/>
    </location>
</feature>
<dbReference type="Proteomes" id="UP000289340">
    <property type="component" value="Chromosome 19"/>
</dbReference>
<dbReference type="GO" id="GO:0003756">
    <property type="term" value="F:protein disulfide isomerase activity"/>
    <property type="evidence" value="ECO:0007669"/>
    <property type="project" value="UniProtKB-EC"/>
</dbReference>
<keyword evidence="7" id="KW-0413">Isomerase</keyword>
<dbReference type="Pfam" id="PF07749">
    <property type="entry name" value="ERp29"/>
    <property type="match status" value="1"/>
</dbReference>
<dbReference type="Gene3D" id="1.20.1150.12">
    <property type="entry name" value="Endoplasmic reticulum resident protein 29, C-terminal domain"/>
    <property type="match status" value="1"/>
</dbReference>
<evidence type="ECO:0000256" key="3">
    <source>
        <dbReference type="ARBA" id="ARBA00012723"/>
    </source>
</evidence>
<comment type="similarity">
    <text evidence="2 10">Belongs to the protein disulfide isomerase family.</text>
</comment>
<evidence type="ECO:0000256" key="11">
    <source>
        <dbReference type="SAM" id="Coils"/>
    </source>
</evidence>
<evidence type="ECO:0000256" key="1">
    <source>
        <dbReference type="ARBA" id="ARBA00001182"/>
    </source>
</evidence>
<keyword evidence="4 12" id="KW-0732">Signal</keyword>
<evidence type="ECO:0000256" key="7">
    <source>
        <dbReference type="ARBA" id="ARBA00023235"/>
    </source>
</evidence>
<evidence type="ECO:0000256" key="6">
    <source>
        <dbReference type="ARBA" id="ARBA00023157"/>
    </source>
</evidence>
<dbReference type="InterPro" id="IPR051063">
    <property type="entry name" value="PDI"/>
</dbReference>
<name>A0A445FKG7_GLYSO</name>
<evidence type="ECO:0000313" key="15">
    <source>
        <dbReference type="Proteomes" id="UP000289340"/>
    </source>
</evidence>
<feature type="signal peptide" evidence="12">
    <location>
        <begin position="1"/>
        <end position="26"/>
    </location>
</feature>
<dbReference type="EC" id="5.3.4.1" evidence="3"/>
<dbReference type="Gene3D" id="3.40.30.10">
    <property type="entry name" value="Glutaredoxin"/>
    <property type="match status" value="2"/>
</dbReference>
<evidence type="ECO:0000256" key="2">
    <source>
        <dbReference type="ARBA" id="ARBA00006347"/>
    </source>
</evidence>
<keyword evidence="5" id="KW-0677">Repeat</keyword>
<dbReference type="GO" id="GO:0006457">
    <property type="term" value="P:protein folding"/>
    <property type="evidence" value="ECO:0007669"/>
    <property type="project" value="TreeGrafter"/>
</dbReference>
<dbReference type="InterPro" id="IPR013766">
    <property type="entry name" value="Thioredoxin_domain"/>
</dbReference>
<keyword evidence="8" id="KW-0676">Redox-active center</keyword>
<dbReference type="FunFam" id="3.40.30.10:FF:000032">
    <property type="entry name" value="Protein disulfide-isomerase A6 homolog"/>
    <property type="match status" value="2"/>
</dbReference>
<evidence type="ECO:0000259" key="13">
    <source>
        <dbReference type="PROSITE" id="PS51352"/>
    </source>
</evidence>
<feature type="coiled-coil region" evidence="11">
    <location>
        <begin position="285"/>
        <end position="345"/>
    </location>
</feature>
<dbReference type="PROSITE" id="PS51352">
    <property type="entry name" value="THIOREDOXIN_2"/>
    <property type="match status" value="2"/>
</dbReference>
<dbReference type="PRINTS" id="PR00421">
    <property type="entry name" value="THIOREDOXIN"/>
</dbReference>
<dbReference type="CDD" id="cd02998">
    <property type="entry name" value="PDI_a_ERp38"/>
    <property type="match status" value="2"/>
</dbReference>
<accession>A0A445FKG7</accession>
<keyword evidence="11" id="KW-0175">Coiled coil</keyword>
<dbReference type="PROSITE" id="PS00194">
    <property type="entry name" value="THIOREDOXIN_1"/>
    <property type="match status" value="1"/>
</dbReference>
<organism evidence="14 15">
    <name type="scientific">Glycine soja</name>
    <name type="common">Wild soybean</name>
    <dbReference type="NCBI Taxonomy" id="3848"/>
    <lineage>
        <taxon>Eukaryota</taxon>
        <taxon>Viridiplantae</taxon>
        <taxon>Streptophyta</taxon>
        <taxon>Embryophyta</taxon>
        <taxon>Tracheophyta</taxon>
        <taxon>Spermatophyta</taxon>
        <taxon>Magnoliopsida</taxon>
        <taxon>eudicotyledons</taxon>
        <taxon>Gunneridae</taxon>
        <taxon>Pentapetalae</taxon>
        <taxon>rosids</taxon>
        <taxon>fabids</taxon>
        <taxon>Fabales</taxon>
        <taxon>Fabaceae</taxon>
        <taxon>Papilionoideae</taxon>
        <taxon>50 kb inversion clade</taxon>
        <taxon>NPAAA clade</taxon>
        <taxon>indigoferoid/millettioid clade</taxon>
        <taxon>Phaseoleae</taxon>
        <taxon>Glycine</taxon>
        <taxon>Glycine subgen. Soja</taxon>
    </lineage>
</organism>
<evidence type="ECO:0000256" key="8">
    <source>
        <dbReference type="ARBA" id="ARBA00023284"/>
    </source>
</evidence>
<keyword evidence="15" id="KW-1185">Reference proteome</keyword>
<dbReference type="InterPro" id="IPR005788">
    <property type="entry name" value="PDI_thioredoxin-like_dom"/>
</dbReference>
<evidence type="ECO:0000256" key="12">
    <source>
        <dbReference type="SAM" id="SignalP"/>
    </source>
</evidence>
<sequence>MWSSKTTMMLGIAAIALMMFLSSASADDVVALTEETFENEVGKDRAALVEFYAPWCGHCKRLAPEYEQLGASFKKTKSVLIAKVDCDEHKSVCGKYGVSGYPTIQWFPKGSLEPKKYEGARTAEALAAFVNIEAGTNVKIASVASSVVVLSPNNFDEVVFDETKDVLVEFYAPWCGHCKALAPIYEKVAAAFNLDKDVVIANVDADKYKDLAEKYGVSGYPTLKFFPKSNKAGENYDGGRDLDDFVAFINEKCGTYRDGKGQLTSKAGIIASLDDLVKEFVSADSNEKKAVYSRLEEEVKKLKGSSARHGDLYLKLAKKGMEKGADYAKNEIQRLERMLEKSAQQKQMNSLSRRTSYLSLLDLPVIEEPFLSVQRGDMICNS</sequence>
<comment type="caution">
    <text evidence="14">The sequence shown here is derived from an EMBL/GenBank/DDBJ whole genome shotgun (WGS) entry which is preliminary data.</text>
</comment>
<dbReference type="InterPro" id="IPR036356">
    <property type="entry name" value="ERp29_C_sf"/>
</dbReference>
<dbReference type="PANTHER" id="PTHR45672:SF19">
    <property type="entry name" value="PROTEIN DISULFIDE-ISOMERASE LIKE 2-1"/>
    <property type="match status" value="1"/>
</dbReference>
<feature type="domain" description="Thioredoxin" evidence="13">
    <location>
        <begin position="138"/>
        <end position="254"/>
    </location>
</feature>
<proteinExistence type="inferred from homology"/>
<keyword evidence="6" id="KW-1015">Disulfide bond</keyword>
<dbReference type="Pfam" id="PF00085">
    <property type="entry name" value="Thioredoxin"/>
    <property type="match status" value="2"/>
</dbReference>
<reference evidence="14 15" key="1">
    <citation type="submission" date="2018-09" db="EMBL/GenBank/DDBJ databases">
        <title>A high-quality reference genome of wild soybean provides a powerful tool to mine soybean genomes.</title>
        <authorList>
            <person name="Xie M."/>
            <person name="Chung C.Y.L."/>
            <person name="Li M.-W."/>
            <person name="Wong F.-L."/>
            <person name="Chan T.-F."/>
            <person name="Lam H.-M."/>
        </authorList>
    </citation>
    <scope>NUCLEOTIDE SEQUENCE [LARGE SCALE GENOMIC DNA]</scope>
    <source>
        <strain evidence="15">cv. W05</strain>
        <tissue evidence="14">Hypocotyl of etiolated seedlings</tissue>
    </source>
</reference>
<dbReference type="PANTHER" id="PTHR45672">
    <property type="entry name" value="PROTEIN DISULFIDE-ISOMERASE C17H9.14C-RELATED"/>
    <property type="match status" value="1"/>
</dbReference>
<dbReference type="CDD" id="cd00238">
    <property type="entry name" value="ERp29c"/>
    <property type="match status" value="1"/>
</dbReference>
<evidence type="ECO:0000256" key="5">
    <source>
        <dbReference type="ARBA" id="ARBA00022737"/>
    </source>
</evidence>
<dbReference type="InterPro" id="IPR017937">
    <property type="entry name" value="Thioredoxin_CS"/>
</dbReference>
<evidence type="ECO:0000256" key="9">
    <source>
        <dbReference type="ARBA" id="ARBA00080925"/>
    </source>
</evidence>
<gene>
    <name evidence="14" type="ORF">D0Y65_052323</name>
</gene>
<dbReference type="SUPFAM" id="SSF52833">
    <property type="entry name" value="Thioredoxin-like"/>
    <property type="match status" value="2"/>
</dbReference>
<dbReference type="SUPFAM" id="SSF47933">
    <property type="entry name" value="ERP29 C domain-like"/>
    <property type="match status" value="1"/>
</dbReference>
<feature type="chain" id="PRO_5019450434" description="protein disulfide-isomerase" evidence="12">
    <location>
        <begin position="27"/>
        <end position="382"/>
    </location>
</feature>
<dbReference type="EMBL" id="QZWG01000019">
    <property type="protein sequence ID" value="RZB49314.1"/>
    <property type="molecule type" value="Genomic_DNA"/>
</dbReference>
<comment type="catalytic activity">
    <reaction evidence="1">
        <text>Catalyzes the rearrangement of -S-S- bonds in proteins.</text>
        <dbReference type="EC" id="5.3.4.1"/>
    </reaction>
</comment>
<dbReference type="NCBIfam" id="TIGR01126">
    <property type="entry name" value="pdi_dom"/>
    <property type="match status" value="2"/>
</dbReference>
<protein>
    <recommendedName>
        <fullName evidence="3">protein disulfide-isomerase</fullName>
        <ecNumber evidence="3">5.3.4.1</ecNumber>
    </recommendedName>
    <alternativeName>
        <fullName evidence="9">P5</fullName>
    </alternativeName>
</protein>
<dbReference type="InterPro" id="IPR036249">
    <property type="entry name" value="Thioredoxin-like_sf"/>
</dbReference>
<evidence type="ECO:0000256" key="10">
    <source>
        <dbReference type="RuleBase" id="RU004208"/>
    </source>
</evidence>
<dbReference type="AlphaFoldDB" id="A0A445FKG7"/>
<evidence type="ECO:0000256" key="4">
    <source>
        <dbReference type="ARBA" id="ARBA00022729"/>
    </source>
</evidence>
<evidence type="ECO:0000313" key="14">
    <source>
        <dbReference type="EMBL" id="RZB49314.1"/>
    </source>
</evidence>
<dbReference type="GO" id="GO:0005783">
    <property type="term" value="C:endoplasmic reticulum"/>
    <property type="evidence" value="ECO:0007669"/>
    <property type="project" value="InterPro"/>
</dbReference>
<dbReference type="InterPro" id="IPR011679">
    <property type="entry name" value="ERp29_C"/>
</dbReference>